<evidence type="ECO:0000313" key="6">
    <source>
        <dbReference type="EMBL" id="BCS18626.1"/>
    </source>
</evidence>
<dbReference type="GO" id="GO:0003677">
    <property type="term" value="F:DNA binding"/>
    <property type="evidence" value="ECO:0007669"/>
    <property type="project" value="UniProtKB-KW"/>
</dbReference>
<dbReference type="CDD" id="cd00067">
    <property type="entry name" value="GAL4"/>
    <property type="match status" value="1"/>
</dbReference>
<evidence type="ECO:0000256" key="3">
    <source>
        <dbReference type="ARBA" id="ARBA00023163"/>
    </source>
</evidence>
<gene>
    <name evidence="6" type="ORF">APUU_11454A</name>
</gene>
<reference evidence="6" key="2">
    <citation type="submission" date="2021-02" db="EMBL/GenBank/DDBJ databases">
        <title>Aspergillus puulaauensis MK2 genome sequence.</title>
        <authorList>
            <person name="Futagami T."/>
            <person name="Mori K."/>
            <person name="Kadooka C."/>
            <person name="Tanaka T."/>
        </authorList>
    </citation>
    <scope>NUCLEOTIDE SEQUENCE</scope>
    <source>
        <strain evidence="6">MK2</strain>
    </source>
</reference>
<dbReference type="InterPro" id="IPR053175">
    <property type="entry name" value="DHMBA_Reg_Transcription_Factor"/>
</dbReference>
<dbReference type="PROSITE" id="PS50048">
    <property type="entry name" value="ZN2_CY6_FUNGAL_2"/>
    <property type="match status" value="1"/>
</dbReference>
<dbReference type="InterPro" id="IPR021858">
    <property type="entry name" value="Fun_TF"/>
</dbReference>
<dbReference type="PROSITE" id="PS00463">
    <property type="entry name" value="ZN2_CY6_FUNGAL_1"/>
    <property type="match status" value="1"/>
</dbReference>
<dbReference type="RefSeq" id="XP_041550820.1">
    <property type="nucleotide sequence ID" value="XM_041697546.1"/>
</dbReference>
<evidence type="ECO:0000256" key="2">
    <source>
        <dbReference type="ARBA" id="ARBA00023125"/>
    </source>
</evidence>
<name>A0A7R8AH42_9EURO</name>
<reference evidence="6" key="1">
    <citation type="submission" date="2021-01" db="EMBL/GenBank/DDBJ databases">
        <authorList>
            <consortium name="Aspergillus puulaauensis MK2 genome sequencing consortium"/>
            <person name="Kazuki M."/>
            <person name="Futagami T."/>
        </authorList>
    </citation>
    <scope>NUCLEOTIDE SEQUENCE</scope>
    <source>
        <strain evidence="6">MK2</strain>
    </source>
</reference>
<dbReference type="Proteomes" id="UP000654913">
    <property type="component" value="Chromosome 1"/>
</dbReference>
<dbReference type="SUPFAM" id="SSF57701">
    <property type="entry name" value="Zn2/Cys6 DNA-binding domain"/>
    <property type="match status" value="1"/>
</dbReference>
<keyword evidence="1" id="KW-0805">Transcription regulation</keyword>
<dbReference type="SMART" id="SM00066">
    <property type="entry name" value="GAL4"/>
    <property type="match status" value="1"/>
</dbReference>
<organism evidence="6 7">
    <name type="scientific">Aspergillus puulaauensis</name>
    <dbReference type="NCBI Taxonomy" id="1220207"/>
    <lineage>
        <taxon>Eukaryota</taxon>
        <taxon>Fungi</taxon>
        <taxon>Dikarya</taxon>
        <taxon>Ascomycota</taxon>
        <taxon>Pezizomycotina</taxon>
        <taxon>Eurotiomycetes</taxon>
        <taxon>Eurotiomycetidae</taxon>
        <taxon>Eurotiales</taxon>
        <taxon>Aspergillaceae</taxon>
        <taxon>Aspergillus</taxon>
    </lineage>
</organism>
<keyword evidence="3" id="KW-0804">Transcription</keyword>
<accession>A0A7R8AH42</accession>
<dbReference type="Pfam" id="PF00172">
    <property type="entry name" value="Zn_clus"/>
    <property type="match status" value="1"/>
</dbReference>
<dbReference type="GO" id="GO:0008270">
    <property type="term" value="F:zinc ion binding"/>
    <property type="evidence" value="ECO:0007669"/>
    <property type="project" value="InterPro"/>
</dbReference>
<dbReference type="GO" id="GO:0000981">
    <property type="term" value="F:DNA-binding transcription factor activity, RNA polymerase II-specific"/>
    <property type="evidence" value="ECO:0007669"/>
    <property type="project" value="InterPro"/>
</dbReference>
<evidence type="ECO:0000259" key="5">
    <source>
        <dbReference type="PROSITE" id="PS50048"/>
    </source>
</evidence>
<dbReference type="AlphaFoldDB" id="A0A7R8AH42"/>
<dbReference type="GeneID" id="64968631"/>
<dbReference type="InterPro" id="IPR036864">
    <property type="entry name" value="Zn2-C6_fun-type_DNA-bd_sf"/>
</dbReference>
<proteinExistence type="predicted"/>
<keyword evidence="7" id="KW-1185">Reference proteome</keyword>
<evidence type="ECO:0000256" key="1">
    <source>
        <dbReference type="ARBA" id="ARBA00023015"/>
    </source>
</evidence>
<dbReference type="EMBL" id="AP024443">
    <property type="protein sequence ID" value="BCS18626.1"/>
    <property type="molecule type" value="Genomic_DNA"/>
</dbReference>
<keyword evidence="2" id="KW-0238">DNA-binding</keyword>
<dbReference type="InterPro" id="IPR001138">
    <property type="entry name" value="Zn2Cys6_DnaBD"/>
</dbReference>
<dbReference type="KEGG" id="apuu:APUU_11454A"/>
<evidence type="ECO:0000256" key="4">
    <source>
        <dbReference type="ARBA" id="ARBA00023242"/>
    </source>
</evidence>
<dbReference type="Pfam" id="PF11951">
    <property type="entry name" value="Fungal_trans_2"/>
    <property type="match status" value="1"/>
</dbReference>
<sequence>MVYRGKPSRACLECRVKRRKCDLSRPTCRQCVRAGSRCDGYRDQHSLEFQDQTAETLDRSGFLFDNYLPVRSICSNQAVSVSPKLPQKKATAYQSTEPPHDPWMMITLSPEQQGLHFFFHHYLVNGAGPSSSHPDCFSTIYARATGHGYLANLAIAVGSASLAYLRNTSTLIQAASQSYSRAIRDIRIGLADPAEAASDQMLVSVMLLALYETVTLDFDNDLNPWDRHVDGALALIQLRGVSQLRNRIGRSIFLNLRTELLINCLQRQARVPLILVNWLNEARHYETAQEAPAARLANIIVKACSILALAKEDITNEAKLPQLISELLSVDHDFVYWSENLPSEYRYETVTSPDESILAYTGRYDIYPSADIAHTWNLLRCARIILHQIIVEAISILLKAPSVSPSDSLHIPHRAMLRTSDAEIYENASHICYSVPYILQSCGKPVKAGSLRAVHALPLLWPLYIAGTAYTASDALREWVTTRMEMIKEVTGMQRARLVVSHSNAPT</sequence>
<feature type="domain" description="Zn(2)-C6 fungal-type" evidence="5">
    <location>
        <begin position="10"/>
        <end position="38"/>
    </location>
</feature>
<dbReference type="PANTHER" id="PTHR38791">
    <property type="entry name" value="ZN(II)2CYS6 TRANSCRIPTION FACTOR (EUROFUNG)-RELATED-RELATED"/>
    <property type="match status" value="1"/>
</dbReference>
<keyword evidence="4" id="KW-0539">Nucleus</keyword>
<protein>
    <recommendedName>
        <fullName evidence="5">Zn(2)-C6 fungal-type domain-containing protein</fullName>
    </recommendedName>
</protein>
<dbReference type="Gene3D" id="4.10.240.10">
    <property type="entry name" value="Zn(2)-C6 fungal-type DNA-binding domain"/>
    <property type="match status" value="1"/>
</dbReference>
<evidence type="ECO:0000313" key="7">
    <source>
        <dbReference type="Proteomes" id="UP000654913"/>
    </source>
</evidence>
<dbReference type="OrthoDB" id="5429770at2759"/>